<keyword evidence="2" id="KW-0732">Signal</keyword>
<evidence type="ECO:0000313" key="3">
    <source>
        <dbReference type="EMBL" id="KAG7161317.1"/>
    </source>
</evidence>
<dbReference type="OrthoDB" id="6378267at2759"/>
<comment type="caution">
    <text evidence="3">The sequence shown here is derived from an EMBL/GenBank/DDBJ whole genome shotgun (WGS) entry which is preliminary data.</text>
</comment>
<keyword evidence="4" id="KW-1185">Reference proteome</keyword>
<dbReference type="AlphaFoldDB" id="A0A8J5MS07"/>
<feature type="compositionally biased region" description="Basic and acidic residues" evidence="1">
    <location>
        <begin position="129"/>
        <end position="183"/>
    </location>
</feature>
<feature type="signal peptide" evidence="2">
    <location>
        <begin position="1"/>
        <end position="17"/>
    </location>
</feature>
<accession>A0A8J5MS07</accession>
<gene>
    <name evidence="3" type="ORF">Hamer_G023062</name>
</gene>
<reference evidence="3" key="1">
    <citation type="journal article" date="2021" name="Sci. Adv.">
        <title>The American lobster genome reveals insights on longevity, neural, and immune adaptations.</title>
        <authorList>
            <person name="Polinski J.M."/>
            <person name="Zimin A.V."/>
            <person name="Clark K.F."/>
            <person name="Kohn A.B."/>
            <person name="Sadowski N."/>
            <person name="Timp W."/>
            <person name="Ptitsyn A."/>
            <person name="Khanna P."/>
            <person name="Romanova D.Y."/>
            <person name="Williams P."/>
            <person name="Greenwood S.J."/>
            <person name="Moroz L.L."/>
            <person name="Walt D.R."/>
            <person name="Bodnar A.G."/>
        </authorList>
    </citation>
    <scope>NUCLEOTIDE SEQUENCE</scope>
    <source>
        <strain evidence="3">GMGI-L3</strain>
    </source>
</reference>
<organism evidence="3 4">
    <name type="scientific">Homarus americanus</name>
    <name type="common">American lobster</name>
    <dbReference type="NCBI Taxonomy" id="6706"/>
    <lineage>
        <taxon>Eukaryota</taxon>
        <taxon>Metazoa</taxon>
        <taxon>Ecdysozoa</taxon>
        <taxon>Arthropoda</taxon>
        <taxon>Crustacea</taxon>
        <taxon>Multicrustacea</taxon>
        <taxon>Malacostraca</taxon>
        <taxon>Eumalacostraca</taxon>
        <taxon>Eucarida</taxon>
        <taxon>Decapoda</taxon>
        <taxon>Pleocyemata</taxon>
        <taxon>Astacidea</taxon>
        <taxon>Nephropoidea</taxon>
        <taxon>Nephropidae</taxon>
        <taxon>Homarus</taxon>
    </lineage>
</organism>
<feature type="region of interest" description="Disordered" evidence="1">
    <location>
        <begin position="129"/>
        <end position="261"/>
    </location>
</feature>
<sequence length="430" mass="46392">MAVAVCVCSCLPPVVWAQQQQQTPADQLGAETVGVAASTDLAVAATYGHGGGQGGHDDGKYFMYAHQPSKKEYEFGYKRGNGYHNIERYEKAGPHHNFKTKVRWEDAKGGHGEHYWDYNHAPKYHDDHHGDDHGGYGHGDDHGGYGHGDDHHDDGYGHDDHGHGDYGHDDHGHDSYGHDDHGGYHSQPVPEYAHPVAASPDSEPPTVAASSRTVSQLAKREGTAGPSKVYESSDDYRPKKKTPKKVQNKVGVDKDSGLGKKNYQYYNKKQTFEYKKNSGSAAPDLSKEGESLSAFPELLGFNPYLPPEIVGQSFYPQSAVPSSPISSSGGRRVSQRVPAVTQSAPAPRVIFPTTGFGHRSGLETDAAAVNTKTPAAAGEDTQATESKVVSAVTKSVEPPALSGLSFDPETGRVYNEGTGVWYTLEPIQDP</sequence>
<feature type="compositionally biased region" description="Basic residues" evidence="1">
    <location>
        <begin position="238"/>
        <end position="247"/>
    </location>
</feature>
<protein>
    <submittedName>
        <fullName evidence="3">Uncharacterized protein</fullName>
    </submittedName>
</protein>
<evidence type="ECO:0000313" key="4">
    <source>
        <dbReference type="Proteomes" id="UP000747542"/>
    </source>
</evidence>
<proteinExistence type="predicted"/>
<dbReference type="Proteomes" id="UP000747542">
    <property type="component" value="Unassembled WGS sequence"/>
</dbReference>
<dbReference type="EMBL" id="JAHLQT010029514">
    <property type="protein sequence ID" value="KAG7161317.1"/>
    <property type="molecule type" value="Genomic_DNA"/>
</dbReference>
<evidence type="ECO:0000256" key="2">
    <source>
        <dbReference type="SAM" id="SignalP"/>
    </source>
</evidence>
<feature type="chain" id="PRO_5035233582" evidence="2">
    <location>
        <begin position="18"/>
        <end position="430"/>
    </location>
</feature>
<evidence type="ECO:0000256" key="1">
    <source>
        <dbReference type="SAM" id="MobiDB-lite"/>
    </source>
</evidence>
<name>A0A8J5MS07_HOMAM</name>
<feature type="compositionally biased region" description="Low complexity" evidence="1">
    <location>
        <begin position="319"/>
        <end position="337"/>
    </location>
</feature>
<feature type="region of interest" description="Disordered" evidence="1">
    <location>
        <begin position="319"/>
        <end position="357"/>
    </location>
</feature>